<keyword evidence="2" id="KW-0677">Repeat</keyword>
<keyword evidence="5" id="KW-1185">Reference proteome</keyword>
<evidence type="ECO:0000313" key="5">
    <source>
        <dbReference type="Proteomes" id="UP000320333"/>
    </source>
</evidence>
<dbReference type="SMART" id="SM00369">
    <property type="entry name" value="LRR_TYP"/>
    <property type="match status" value="4"/>
</dbReference>
<dbReference type="SUPFAM" id="SSF74924">
    <property type="entry name" value="Cap-Gly domain"/>
    <property type="match status" value="1"/>
</dbReference>
<dbReference type="Gene3D" id="3.80.10.10">
    <property type="entry name" value="Ribonuclease Inhibitor"/>
    <property type="match status" value="2"/>
</dbReference>
<dbReference type="Proteomes" id="UP000320333">
    <property type="component" value="Unassembled WGS sequence"/>
</dbReference>
<evidence type="ECO:0000259" key="3">
    <source>
        <dbReference type="SMART" id="SM01052"/>
    </source>
</evidence>
<accession>A0A507FG06</accession>
<dbReference type="STRING" id="246404.A0A507FG06"/>
<dbReference type="OrthoDB" id="5273213at2759"/>
<sequence>MLNTTEEVTHILIGTRIESADDGHRGTIRFYGPISGTGSEAEWLGIEWDVPTRGKHSGQHPKDSSKWLFRVAVEGSASFVKAATLNAKILLPQSTFLSALRVKYSNRSSKTRRSDQVEKVKSSGLRTRAVGEEVDVELVGWDKTRKQQSELERISIVGLAGMHIGWLDPALTAISRRTFAPSDQTHGSISAVSPAIEDLDLSRNLFSNWHDIARITMELKKLESLRLNSNRLVLHDMDSNLLRAGFEGLKVLALNSTNTPWSQMEQLAPYLPRLEALYLGFNNMSSFGNYAKYSNTEISTSYKVDDALFPNLETFHVESNKLSSWSEIANVVGTDMPRLKWLNLSDNKLSTISAEACDIAFANLAILNISNNAISKYASVHALNAFPKLIDIRIRNNPVFDSEIPTSLHQAAGLQDTRVNGAESVTSHVSKSDDLIARLGHGTRINGHIVSARDRSDAEMYYLVKVAHWVHALKMSLDAPATTPVIEVASQSSTKSPEAIELLIQEHHPRFQQLVAQYGMPEIAPVSATSAALKDRLRVLQFVLVEVAPEDKGVQTSNVTASAVAQEYLVRVSRVKVVEKKVPITMPMRALRALVARVLNVPGRTFRMRGVLGVKKGGDNLMLLDLEEEMRDVAYYDFESGDEIHVLCD</sequence>
<evidence type="ECO:0000256" key="2">
    <source>
        <dbReference type="ARBA" id="ARBA00022737"/>
    </source>
</evidence>
<reference evidence="4 5" key="1">
    <citation type="journal article" date="2019" name="Sci. Rep.">
        <title>Comparative genomics of chytrid fungi reveal insights into the obligate biotrophic and pathogenic lifestyle of Synchytrium endobioticum.</title>
        <authorList>
            <person name="van de Vossenberg B.T.L.H."/>
            <person name="Warris S."/>
            <person name="Nguyen H.D.T."/>
            <person name="van Gent-Pelzer M.P.E."/>
            <person name="Joly D.L."/>
            <person name="van de Geest H.C."/>
            <person name="Bonants P.J.M."/>
            <person name="Smith D.S."/>
            <person name="Levesque C.A."/>
            <person name="van der Lee T.A.J."/>
        </authorList>
    </citation>
    <scope>NUCLEOTIDE SEQUENCE [LARGE SCALE GENOMIC DNA]</scope>
    <source>
        <strain evidence="4 5">CBS 675.73</strain>
    </source>
</reference>
<evidence type="ECO:0000256" key="1">
    <source>
        <dbReference type="ARBA" id="ARBA00022614"/>
    </source>
</evidence>
<dbReference type="PANTHER" id="PTHR46652:SF3">
    <property type="entry name" value="LEUCINE-RICH REPEAT-CONTAINING PROTEIN 9"/>
    <property type="match status" value="1"/>
</dbReference>
<feature type="domain" description="CAP-Gly" evidence="3">
    <location>
        <begin position="13"/>
        <end position="86"/>
    </location>
</feature>
<evidence type="ECO:0000313" key="4">
    <source>
        <dbReference type="EMBL" id="TPX74520.1"/>
    </source>
</evidence>
<dbReference type="AlphaFoldDB" id="A0A507FG06"/>
<comment type="caution">
    <text evidence="4">The sequence shown here is derived from an EMBL/GenBank/DDBJ whole genome shotgun (WGS) entry which is preliminary data.</text>
</comment>
<dbReference type="InterPro" id="IPR050836">
    <property type="entry name" value="SDS22/Internalin_LRR"/>
</dbReference>
<dbReference type="PROSITE" id="PS51450">
    <property type="entry name" value="LRR"/>
    <property type="match status" value="1"/>
</dbReference>
<dbReference type="Pfam" id="PF13855">
    <property type="entry name" value="LRR_8"/>
    <property type="match status" value="1"/>
</dbReference>
<dbReference type="SUPFAM" id="SSF52047">
    <property type="entry name" value="RNI-like"/>
    <property type="match status" value="1"/>
</dbReference>
<gene>
    <name evidence="4" type="ORF">CcCBS67573_g04227</name>
</gene>
<name>A0A507FG06_9FUNG</name>
<dbReference type="InterPro" id="IPR032675">
    <property type="entry name" value="LRR_dom_sf"/>
</dbReference>
<keyword evidence="1" id="KW-0433">Leucine-rich repeat</keyword>
<organism evidence="4 5">
    <name type="scientific">Chytriomyces confervae</name>
    <dbReference type="NCBI Taxonomy" id="246404"/>
    <lineage>
        <taxon>Eukaryota</taxon>
        <taxon>Fungi</taxon>
        <taxon>Fungi incertae sedis</taxon>
        <taxon>Chytridiomycota</taxon>
        <taxon>Chytridiomycota incertae sedis</taxon>
        <taxon>Chytridiomycetes</taxon>
        <taxon>Chytridiales</taxon>
        <taxon>Chytriomycetaceae</taxon>
        <taxon>Chytriomyces</taxon>
    </lineage>
</organism>
<dbReference type="InterPro" id="IPR001611">
    <property type="entry name" value="Leu-rich_rpt"/>
</dbReference>
<dbReference type="Gene3D" id="2.30.30.190">
    <property type="entry name" value="CAP Gly-rich-like domain"/>
    <property type="match status" value="1"/>
</dbReference>
<proteinExistence type="predicted"/>
<dbReference type="EMBL" id="QEAP01000122">
    <property type="protein sequence ID" value="TPX74520.1"/>
    <property type="molecule type" value="Genomic_DNA"/>
</dbReference>
<dbReference type="InterPro" id="IPR000938">
    <property type="entry name" value="CAP-Gly_domain"/>
</dbReference>
<dbReference type="Pfam" id="PF01302">
    <property type="entry name" value="CAP_GLY"/>
    <property type="match status" value="1"/>
</dbReference>
<dbReference type="PANTHER" id="PTHR46652">
    <property type="entry name" value="LEUCINE-RICH REPEAT AND IQ DOMAIN-CONTAINING PROTEIN 1-RELATED"/>
    <property type="match status" value="1"/>
</dbReference>
<dbReference type="SMART" id="SM01052">
    <property type="entry name" value="CAP_GLY"/>
    <property type="match status" value="1"/>
</dbReference>
<dbReference type="Gene3D" id="3.10.20.90">
    <property type="entry name" value="Phosphatidylinositol 3-kinase Catalytic Subunit, Chain A, domain 1"/>
    <property type="match status" value="1"/>
</dbReference>
<dbReference type="InterPro" id="IPR003591">
    <property type="entry name" value="Leu-rich_rpt_typical-subtyp"/>
</dbReference>
<protein>
    <recommendedName>
        <fullName evidence="3">CAP-Gly domain-containing protein</fullName>
    </recommendedName>
</protein>
<dbReference type="InterPro" id="IPR036859">
    <property type="entry name" value="CAP-Gly_dom_sf"/>
</dbReference>